<reference evidence="6 7" key="1">
    <citation type="journal article" date="2014" name="Genome Biol. Evol.">
        <title>The secreted proteins of Achlya hypogyna and Thraustotheca clavata identify the ancestral oomycete secretome and reveal gene acquisitions by horizontal gene transfer.</title>
        <authorList>
            <person name="Misner I."/>
            <person name="Blouin N."/>
            <person name="Leonard G."/>
            <person name="Richards T.A."/>
            <person name="Lane C.E."/>
        </authorList>
    </citation>
    <scope>NUCLEOTIDE SEQUENCE [LARGE SCALE GENOMIC DNA]</scope>
    <source>
        <strain evidence="6 7">ATCC 34112</strain>
    </source>
</reference>
<dbReference type="EMBL" id="JNBS01001800">
    <property type="protein sequence ID" value="OQR99502.1"/>
    <property type="molecule type" value="Genomic_DNA"/>
</dbReference>
<protein>
    <recommendedName>
        <fullName evidence="5">FYVE-type domain-containing protein</fullName>
    </recommendedName>
</protein>
<dbReference type="PROSITE" id="PS50178">
    <property type="entry name" value="ZF_FYVE"/>
    <property type="match status" value="1"/>
</dbReference>
<dbReference type="InterPro" id="IPR013083">
    <property type="entry name" value="Znf_RING/FYVE/PHD"/>
</dbReference>
<keyword evidence="7" id="KW-1185">Reference proteome</keyword>
<evidence type="ECO:0000313" key="6">
    <source>
        <dbReference type="EMBL" id="OQR99502.1"/>
    </source>
</evidence>
<dbReference type="InterPro" id="IPR000306">
    <property type="entry name" value="Znf_FYVE"/>
</dbReference>
<dbReference type="SUPFAM" id="SSF57850">
    <property type="entry name" value="RING/U-box"/>
    <property type="match status" value="1"/>
</dbReference>
<feature type="domain" description="FYVE-type" evidence="5">
    <location>
        <begin position="30"/>
        <end position="88"/>
    </location>
</feature>
<proteinExistence type="predicted"/>
<dbReference type="SUPFAM" id="SSF57903">
    <property type="entry name" value="FYVE/PHD zinc finger"/>
    <property type="match status" value="1"/>
</dbReference>
<dbReference type="InterPro" id="IPR011011">
    <property type="entry name" value="Znf_FYVE_PHD"/>
</dbReference>
<keyword evidence="1" id="KW-0479">Metal-binding</keyword>
<name>A0A1V9ZND9_9STRA</name>
<dbReference type="OrthoDB" id="166134at2759"/>
<accession>A0A1V9ZND9</accession>
<evidence type="ECO:0000259" key="5">
    <source>
        <dbReference type="PROSITE" id="PS50178"/>
    </source>
</evidence>
<dbReference type="Proteomes" id="UP000243217">
    <property type="component" value="Unassembled WGS sequence"/>
</dbReference>
<dbReference type="InterPro" id="IPR017455">
    <property type="entry name" value="Znf_FYVE-rel"/>
</dbReference>
<dbReference type="SMART" id="SM00064">
    <property type="entry name" value="FYVE"/>
    <property type="match status" value="1"/>
</dbReference>
<dbReference type="AlphaFoldDB" id="A0A1V9ZND9"/>
<evidence type="ECO:0000313" key="7">
    <source>
        <dbReference type="Proteomes" id="UP000243217"/>
    </source>
</evidence>
<organism evidence="6 7">
    <name type="scientific">Thraustotheca clavata</name>
    <dbReference type="NCBI Taxonomy" id="74557"/>
    <lineage>
        <taxon>Eukaryota</taxon>
        <taxon>Sar</taxon>
        <taxon>Stramenopiles</taxon>
        <taxon>Oomycota</taxon>
        <taxon>Saprolegniomycetes</taxon>
        <taxon>Saprolegniales</taxon>
        <taxon>Achlyaceae</taxon>
        <taxon>Thraustotheca</taxon>
    </lineage>
</organism>
<evidence type="ECO:0000256" key="2">
    <source>
        <dbReference type="ARBA" id="ARBA00022771"/>
    </source>
</evidence>
<evidence type="ECO:0000256" key="4">
    <source>
        <dbReference type="PROSITE-ProRule" id="PRU00091"/>
    </source>
</evidence>
<keyword evidence="2 4" id="KW-0863">Zinc-finger</keyword>
<keyword evidence="3" id="KW-0862">Zinc</keyword>
<dbReference type="GO" id="GO:0008270">
    <property type="term" value="F:zinc ion binding"/>
    <property type="evidence" value="ECO:0007669"/>
    <property type="project" value="UniProtKB-KW"/>
</dbReference>
<gene>
    <name evidence="6" type="ORF">THRCLA_21827</name>
</gene>
<comment type="caution">
    <text evidence="6">The sequence shown here is derived from an EMBL/GenBank/DDBJ whole genome shotgun (WGS) entry which is preliminary data.</text>
</comment>
<evidence type="ECO:0000256" key="1">
    <source>
        <dbReference type="ARBA" id="ARBA00022723"/>
    </source>
</evidence>
<dbReference type="STRING" id="74557.A0A1V9ZND9"/>
<dbReference type="Gene3D" id="3.30.40.10">
    <property type="entry name" value="Zinc/RING finger domain, C3HC4 (zinc finger)"/>
    <property type="match status" value="2"/>
</dbReference>
<evidence type="ECO:0000256" key="3">
    <source>
        <dbReference type="ARBA" id="ARBA00022833"/>
    </source>
</evidence>
<dbReference type="CDD" id="cd00065">
    <property type="entry name" value="FYVE_like_SF"/>
    <property type="match status" value="1"/>
</dbReference>
<sequence length="199" mass="22661">MRYASDTHIGLENFITTGAQVRRACSKSQWSKSRTCSGCDRPFHLFRWRHNCYVCGDVICGECSWTVYLVNTRSNVGRACYPCSRSSSCSNKRSSDKSKRTLVKRSTCPSILDSQTPTEWIDLDESIHSETSEQVKCTMCQKEMVTGDAIATLPCKEAFHLKCLTHHLTLHDNSMPCHTDLSRDMAYIRNFFTFKSTES</sequence>